<dbReference type="CDD" id="cd01834">
    <property type="entry name" value="SGNH_hydrolase_like_2"/>
    <property type="match status" value="1"/>
</dbReference>
<dbReference type="InterPro" id="IPR051532">
    <property type="entry name" value="Ester_Hydrolysis_Enzymes"/>
</dbReference>
<keyword evidence="2" id="KW-0378">Hydrolase</keyword>
<evidence type="ECO:0000313" key="3">
    <source>
        <dbReference type="Proteomes" id="UP000431913"/>
    </source>
</evidence>
<dbReference type="EMBL" id="VUNJ01000020">
    <property type="protein sequence ID" value="MST93148.1"/>
    <property type="molecule type" value="Genomic_DNA"/>
</dbReference>
<evidence type="ECO:0000259" key="1">
    <source>
        <dbReference type="Pfam" id="PF13472"/>
    </source>
</evidence>
<organism evidence="2 3">
    <name type="scientific">Ruthenibacterium lactatiformans</name>
    <dbReference type="NCBI Taxonomy" id="1550024"/>
    <lineage>
        <taxon>Bacteria</taxon>
        <taxon>Bacillati</taxon>
        <taxon>Bacillota</taxon>
        <taxon>Clostridia</taxon>
        <taxon>Eubacteriales</taxon>
        <taxon>Oscillospiraceae</taxon>
        <taxon>Ruthenibacterium</taxon>
    </lineage>
</organism>
<dbReference type="InterPro" id="IPR013830">
    <property type="entry name" value="SGNH_hydro"/>
</dbReference>
<dbReference type="Proteomes" id="UP000431913">
    <property type="component" value="Unassembled WGS sequence"/>
</dbReference>
<proteinExistence type="predicted"/>
<dbReference type="PANTHER" id="PTHR30383">
    <property type="entry name" value="THIOESTERASE 1/PROTEASE 1/LYSOPHOSPHOLIPASE L1"/>
    <property type="match status" value="1"/>
</dbReference>
<dbReference type="Pfam" id="PF13472">
    <property type="entry name" value="Lipase_GDSL_2"/>
    <property type="match status" value="1"/>
</dbReference>
<dbReference type="SUPFAM" id="SSF52266">
    <property type="entry name" value="SGNH hydrolase"/>
    <property type="match status" value="1"/>
</dbReference>
<name>A0A6I2UAR5_9FIRM</name>
<gene>
    <name evidence="2" type="ORF">FYJ76_14620</name>
</gene>
<dbReference type="Gene3D" id="3.40.50.1110">
    <property type="entry name" value="SGNH hydrolase"/>
    <property type="match status" value="1"/>
</dbReference>
<accession>A0A6I2UAR5</accession>
<evidence type="ECO:0000313" key="2">
    <source>
        <dbReference type="EMBL" id="MST93148.1"/>
    </source>
</evidence>
<reference evidence="2 3" key="1">
    <citation type="submission" date="2019-08" db="EMBL/GenBank/DDBJ databases">
        <title>In-depth cultivation of the pig gut microbiome towards novel bacterial diversity and tailored functional studies.</title>
        <authorList>
            <person name="Wylensek D."/>
            <person name="Hitch T.C.A."/>
            <person name="Clavel T."/>
        </authorList>
    </citation>
    <scope>NUCLEOTIDE SEQUENCE [LARGE SCALE GENOMIC DNA]</scope>
    <source>
        <strain evidence="2 3">WCA3-601-WT-6J</strain>
    </source>
</reference>
<dbReference type="GO" id="GO:0004622">
    <property type="term" value="F:phosphatidylcholine lysophospholipase activity"/>
    <property type="evidence" value="ECO:0007669"/>
    <property type="project" value="TreeGrafter"/>
</dbReference>
<feature type="domain" description="SGNH hydrolase-type esterase" evidence="1">
    <location>
        <begin position="11"/>
        <end position="198"/>
    </location>
</feature>
<dbReference type="InterPro" id="IPR036514">
    <property type="entry name" value="SGNH_hydro_sf"/>
</dbReference>
<dbReference type="AlphaFoldDB" id="A0A6I2UAR5"/>
<protein>
    <submittedName>
        <fullName evidence="2">SGNH/GDSL hydrolase family protein</fullName>
    </submittedName>
</protein>
<sequence>MFSKTKILFQGDSITDAGRNRDRDDNYGCGYPTMIAGELGLHAPGKYSFLNRGVSGDRVVDLYARWKCDCLNWKPDVLSILVGINDVWHEVSHSNGVETEKYECVYDALLKETTCKLPEVKLIILEPFVLPGTATQEHWDYFAAEVPKRAAVAKRVAQKYGAVFVQTQALFDQVCTEDAGAETWLVDGVHPTAAGHALLAREWLKAFENLL</sequence>
<dbReference type="PANTHER" id="PTHR30383:SF5">
    <property type="entry name" value="SGNH HYDROLASE-TYPE ESTERASE DOMAIN-CONTAINING PROTEIN"/>
    <property type="match status" value="1"/>
</dbReference>
<dbReference type="RefSeq" id="WP_055081377.1">
    <property type="nucleotide sequence ID" value="NZ_JBKWPM010000031.1"/>
</dbReference>
<comment type="caution">
    <text evidence="2">The sequence shown here is derived from an EMBL/GenBank/DDBJ whole genome shotgun (WGS) entry which is preliminary data.</text>
</comment>